<dbReference type="Proteomes" id="UP000185210">
    <property type="component" value="Unassembled WGS sequence"/>
</dbReference>
<reference evidence="1 2" key="1">
    <citation type="submission" date="2016-11" db="EMBL/GenBank/DDBJ databases">
        <authorList>
            <consortium name="Pathogen Informatics"/>
        </authorList>
    </citation>
    <scope>NUCLEOTIDE SEQUENCE [LARGE SCALE GENOMIC DNA]</scope>
    <source>
        <strain evidence="1 2">104</strain>
    </source>
</reference>
<protein>
    <submittedName>
        <fullName evidence="1">Uncharacterized protein</fullName>
    </submittedName>
</protein>
<accession>A0AB38D103</accession>
<sequence length="57" mass="6595">MSATLRQARQLRQGDYLPEYVDTVDEVLRLEDFVAVTLTDCGTVKVLHELDEVEVWE</sequence>
<dbReference type="EMBL" id="FSHM01000004">
    <property type="protein sequence ID" value="SIB19709.1"/>
    <property type="molecule type" value="Genomic_DNA"/>
</dbReference>
<evidence type="ECO:0000313" key="1">
    <source>
        <dbReference type="EMBL" id="SIB19709.1"/>
    </source>
</evidence>
<organism evidence="1 2">
    <name type="scientific">Mycobacteroides abscessus subsp. abscessus</name>
    <dbReference type="NCBI Taxonomy" id="1185650"/>
    <lineage>
        <taxon>Bacteria</taxon>
        <taxon>Bacillati</taxon>
        <taxon>Actinomycetota</taxon>
        <taxon>Actinomycetes</taxon>
        <taxon>Mycobacteriales</taxon>
        <taxon>Mycobacteriaceae</taxon>
        <taxon>Mycobacteroides</taxon>
        <taxon>Mycobacteroides abscessus</taxon>
    </lineage>
</organism>
<dbReference type="RefSeq" id="WP_165643292.1">
    <property type="nucleotide sequence ID" value="NZ_FSFF01000001.1"/>
</dbReference>
<proteinExistence type="predicted"/>
<comment type="caution">
    <text evidence="1">The sequence shown here is derived from an EMBL/GenBank/DDBJ whole genome shotgun (WGS) entry which is preliminary data.</text>
</comment>
<dbReference type="AlphaFoldDB" id="A0AB38D103"/>
<evidence type="ECO:0000313" key="2">
    <source>
        <dbReference type="Proteomes" id="UP000185210"/>
    </source>
</evidence>
<gene>
    <name evidence="1" type="ORF">SAMEA2070301_03199</name>
</gene>
<name>A0AB38D103_9MYCO</name>